<dbReference type="AlphaFoldDB" id="M5G398"/>
<dbReference type="GO" id="GO:0005524">
    <property type="term" value="F:ATP binding"/>
    <property type="evidence" value="ECO:0007669"/>
    <property type="project" value="InterPro"/>
</dbReference>
<dbReference type="Gene3D" id="3.30.1540.20">
    <property type="entry name" value="MutL, C-terminal domain, dimerisation subdomain"/>
    <property type="match status" value="1"/>
</dbReference>
<dbReference type="NCBIfam" id="TIGR00585">
    <property type="entry name" value="mutl"/>
    <property type="match status" value="1"/>
</dbReference>
<dbReference type="Gene3D" id="3.30.1370.100">
    <property type="entry name" value="MutL, C-terminal domain, regulatory subdomain"/>
    <property type="match status" value="1"/>
</dbReference>
<dbReference type="GO" id="GO:0016887">
    <property type="term" value="F:ATP hydrolysis activity"/>
    <property type="evidence" value="ECO:0007669"/>
    <property type="project" value="InterPro"/>
</dbReference>
<feature type="region of interest" description="Disordered" evidence="4">
    <location>
        <begin position="370"/>
        <end position="472"/>
    </location>
</feature>
<evidence type="ECO:0000256" key="4">
    <source>
        <dbReference type="SAM" id="MobiDB-lite"/>
    </source>
</evidence>
<dbReference type="FunFam" id="3.30.1370.100:FF:000001">
    <property type="entry name" value="Mismatch repair endonuclease pms1, putative"/>
    <property type="match status" value="1"/>
</dbReference>
<dbReference type="Gene3D" id="3.30.230.10">
    <property type="match status" value="1"/>
</dbReference>
<dbReference type="GO" id="GO:0032389">
    <property type="term" value="C:MutLalpha complex"/>
    <property type="evidence" value="ECO:0007669"/>
    <property type="project" value="TreeGrafter"/>
</dbReference>
<dbReference type="SMART" id="SM00853">
    <property type="entry name" value="MutL_C"/>
    <property type="match status" value="1"/>
</dbReference>
<dbReference type="SUPFAM" id="SSF55874">
    <property type="entry name" value="ATPase domain of HSP90 chaperone/DNA topoisomerase II/histidine kinase"/>
    <property type="match status" value="1"/>
</dbReference>
<dbReference type="GO" id="GO:0030983">
    <property type="term" value="F:mismatched DNA binding"/>
    <property type="evidence" value="ECO:0007669"/>
    <property type="project" value="InterPro"/>
</dbReference>
<evidence type="ECO:0000256" key="1">
    <source>
        <dbReference type="ARBA" id="ARBA00006082"/>
    </source>
</evidence>
<dbReference type="CDD" id="cd03484">
    <property type="entry name" value="MutL_Trans_hPMS_2_like"/>
    <property type="match status" value="1"/>
</dbReference>
<evidence type="ECO:0000313" key="7">
    <source>
        <dbReference type="EMBL" id="EJU03169.1"/>
    </source>
</evidence>
<dbReference type="STRING" id="1858805.M5G398"/>
<dbReference type="InterPro" id="IPR014790">
    <property type="entry name" value="MutL_C"/>
</dbReference>
<feature type="domain" description="DNA mismatch repair protein S5" evidence="6">
    <location>
        <begin position="224"/>
        <end position="361"/>
    </location>
</feature>
<dbReference type="InterPro" id="IPR037198">
    <property type="entry name" value="MutL_C_sf"/>
</dbReference>
<dbReference type="FunFam" id="3.30.565.10:FF:000014">
    <property type="entry name" value="Mismatch repair endonuclease pms1, putative"/>
    <property type="match status" value="1"/>
</dbReference>
<dbReference type="InterPro" id="IPR002099">
    <property type="entry name" value="MutL/Mlh/PMS"/>
</dbReference>
<proteinExistence type="inferred from homology"/>
<dbReference type="InterPro" id="IPR042121">
    <property type="entry name" value="MutL_C_regsub"/>
</dbReference>
<dbReference type="GeneID" id="63692657"/>
<dbReference type="Proteomes" id="UP000030653">
    <property type="component" value="Unassembled WGS sequence"/>
</dbReference>
<dbReference type="SMART" id="SM01340">
    <property type="entry name" value="DNA_mis_repair"/>
    <property type="match status" value="1"/>
</dbReference>
<dbReference type="InterPro" id="IPR042120">
    <property type="entry name" value="MutL_C_dimsub"/>
</dbReference>
<dbReference type="Pfam" id="PF13589">
    <property type="entry name" value="HATPase_c_3"/>
    <property type="match status" value="1"/>
</dbReference>
<dbReference type="InterPro" id="IPR038973">
    <property type="entry name" value="MutL/Mlh/Pms-like"/>
</dbReference>
<feature type="compositionally biased region" description="Polar residues" evidence="4">
    <location>
        <begin position="370"/>
        <end position="385"/>
    </location>
</feature>
<reference evidence="7 8" key="1">
    <citation type="journal article" date="2012" name="Science">
        <title>The Paleozoic origin of enzymatic lignin decomposition reconstructed from 31 fungal genomes.</title>
        <authorList>
            <person name="Floudas D."/>
            <person name="Binder M."/>
            <person name="Riley R."/>
            <person name="Barry K."/>
            <person name="Blanchette R.A."/>
            <person name="Henrissat B."/>
            <person name="Martinez A.T."/>
            <person name="Otillar R."/>
            <person name="Spatafora J.W."/>
            <person name="Yadav J.S."/>
            <person name="Aerts A."/>
            <person name="Benoit I."/>
            <person name="Boyd A."/>
            <person name="Carlson A."/>
            <person name="Copeland A."/>
            <person name="Coutinho P.M."/>
            <person name="de Vries R.P."/>
            <person name="Ferreira P."/>
            <person name="Findley K."/>
            <person name="Foster B."/>
            <person name="Gaskell J."/>
            <person name="Glotzer D."/>
            <person name="Gorecki P."/>
            <person name="Heitman J."/>
            <person name="Hesse C."/>
            <person name="Hori C."/>
            <person name="Igarashi K."/>
            <person name="Jurgens J.A."/>
            <person name="Kallen N."/>
            <person name="Kersten P."/>
            <person name="Kohler A."/>
            <person name="Kuees U."/>
            <person name="Kumar T.K.A."/>
            <person name="Kuo A."/>
            <person name="LaButti K."/>
            <person name="Larrondo L.F."/>
            <person name="Lindquist E."/>
            <person name="Ling A."/>
            <person name="Lombard V."/>
            <person name="Lucas S."/>
            <person name="Lundell T."/>
            <person name="Martin R."/>
            <person name="McLaughlin D.J."/>
            <person name="Morgenstern I."/>
            <person name="Morin E."/>
            <person name="Murat C."/>
            <person name="Nagy L.G."/>
            <person name="Nolan M."/>
            <person name="Ohm R.A."/>
            <person name="Patyshakuliyeva A."/>
            <person name="Rokas A."/>
            <person name="Ruiz-Duenas F.J."/>
            <person name="Sabat G."/>
            <person name="Salamov A."/>
            <person name="Samejima M."/>
            <person name="Schmutz J."/>
            <person name="Slot J.C."/>
            <person name="St John F."/>
            <person name="Stenlid J."/>
            <person name="Sun H."/>
            <person name="Sun S."/>
            <person name="Syed K."/>
            <person name="Tsang A."/>
            <person name="Wiebenga A."/>
            <person name="Young D."/>
            <person name="Pisabarro A."/>
            <person name="Eastwood D.C."/>
            <person name="Martin F."/>
            <person name="Cullen D."/>
            <person name="Grigoriev I.V."/>
            <person name="Hibbett D.S."/>
        </authorList>
    </citation>
    <scope>NUCLEOTIDE SEQUENCE [LARGE SCALE GENOMIC DNA]</scope>
    <source>
        <strain evidence="7 8">DJM-731 SS1</strain>
    </source>
</reference>
<dbReference type="Pfam" id="PF08676">
    <property type="entry name" value="MutL_C"/>
    <property type="match status" value="1"/>
</dbReference>
<dbReference type="GO" id="GO:0140664">
    <property type="term" value="F:ATP-dependent DNA damage sensor activity"/>
    <property type="evidence" value="ECO:0007669"/>
    <property type="project" value="InterPro"/>
</dbReference>
<evidence type="ECO:0000313" key="8">
    <source>
        <dbReference type="Proteomes" id="UP000030653"/>
    </source>
</evidence>
<dbReference type="InterPro" id="IPR036890">
    <property type="entry name" value="HATPase_C_sf"/>
</dbReference>
<dbReference type="Pfam" id="PF01119">
    <property type="entry name" value="DNA_mis_repair"/>
    <property type="match status" value="1"/>
</dbReference>
<dbReference type="OrthoDB" id="10263226at2759"/>
<dbReference type="SUPFAM" id="SSF118116">
    <property type="entry name" value="DNA mismatch repair protein MutL"/>
    <property type="match status" value="1"/>
</dbReference>
<comment type="similarity">
    <text evidence="1">Belongs to the DNA mismatch repair MutL/HexB family.</text>
</comment>
<dbReference type="InterPro" id="IPR020568">
    <property type="entry name" value="Ribosomal_Su5_D2-typ_SF"/>
</dbReference>
<feature type="region of interest" description="Disordered" evidence="4">
    <location>
        <begin position="533"/>
        <end position="600"/>
    </location>
</feature>
<feature type="domain" description="MutL C-terminal dimerisation" evidence="5">
    <location>
        <begin position="792"/>
        <end position="955"/>
    </location>
</feature>
<dbReference type="Gene3D" id="3.30.565.10">
    <property type="entry name" value="Histidine kinase-like ATPase, C-terminal domain"/>
    <property type="match status" value="1"/>
</dbReference>
<feature type="compositionally biased region" description="Basic and acidic residues" evidence="4">
    <location>
        <begin position="559"/>
        <end position="571"/>
    </location>
</feature>
<evidence type="ECO:0000259" key="5">
    <source>
        <dbReference type="SMART" id="SM00853"/>
    </source>
</evidence>
<keyword evidence="2" id="KW-0227">DNA damage</keyword>
<name>M5G398_DACPD</name>
<accession>M5G398</accession>
<feature type="compositionally biased region" description="Acidic residues" evidence="4">
    <location>
        <begin position="388"/>
        <end position="402"/>
    </location>
</feature>
<dbReference type="InterPro" id="IPR014721">
    <property type="entry name" value="Ribsml_uS5_D2-typ_fold_subgr"/>
</dbReference>
<sequence>MTSEIKAIPQHSVHKITSGQVVVDLQTAVKELVENSLDAGATSIEVRFKDYGLKAIEVLDNGSGIKSADYDSVGLKHHTSKLTSFADLESVTSFGFRGEAVSSLCALAESVTMTTATEEEAPMGSVLEFDRMGKLVSSTTKMARQRGTTVTITNLFAPLPVRRAELSRNIKREHSKAVALLTAYAMVPCSKPPGVRLTVSNQPEGGKKTVQLRTDGTPNLRNNIANLWGRKVLEHLADVDLTLEVDADKSMLKRTGHTPSSATIQCRGVMSLPTFASSRTAADRQYLFLNSRPCNLPKVTKAIADVWHSFCVQGQGMWVLDITLPTDAYDVNVSPDKRSILLHNEENMITSLKAALEELWQPTRSTFAVNGGASRSNSGGHSTSGGAAEDDAEVDELEDDTAPSERPVPSKKSAPGGGRPKYQSKKTEERAATWPTIPTVVKSNRRASDERLVSSQPTDAAHRSETHFASSSMSADVLEADLSVSSVPDKLEQVLDNLLAAETSIEQSLEPRPELAGNRYDAGLSLEEEIAVQPTAEGPIQPAASFPIPPPITQIKSESQADARSETRESTKTLPIREPPSPSKEPLSKRRRTKLGTPSQLSIGQFQKGLLRFASGNVAPDATGTAEYDRIPPSDDNLSEVDNHDVEVIQSSIPVSVSQEPSTEVSTIDEETADVVDLTAEDVEMEDVPIVADKIAMSVATQNRENMSGAAPTTVEILRDRVTSKGVLSVDMSRIRSKWAALAERSNLAHQRTISQSSDSMEAAGLKVDSAEQAEATLSRVITKADFGRMVILGQFNLGFVIVRLRKESEDGKKEYDELFIVDQHAADEKFNFESLQQTTRIQSQALFRPRPLELTPADELVALENLAILRENGFDVEEVEMAAADDESIAARQSRLRLTAQPISKNTVFDMKDLEELLHLMQDAPKGQMVRCSKARTMFATRACRRSVMIGMALTRQQMTNVVRHMGTMEQPWNCPHGRPTMRHLLSLPDFIKRMNKKAPISWGDFVSS</sequence>
<dbReference type="CDD" id="cd16926">
    <property type="entry name" value="HATPase_MutL-MLH-PMS-like"/>
    <property type="match status" value="1"/>
</dbReference>
<evidence type="ECO:0000256" key="2">
    <source>
        <dbReference type="ARBA" id="ARBA00022763"/>
    </source>
</evidence>
<dbReference type="HOGENOM" id="CLU_004131_0_0_1"/>
<dbReference type="PANTHER" id="PTHR10073:SF52">
    <property type="entry name" value="MISMATCH REPAIR ENDONUCLEASE PMS2"/>
    <property type="match status" value="1"/>
</dbReference>
<protein>
    <recommendedName>
        <fullName evidence="3">DNA mismatch repair protein PMS1</fullName>
    </recommendedName>
</protein>
<organism evidence="7 8">
    <name type="scientific">Dacryopinax primogenitus (strain DJM 731)</name>
    <name type="common">Brown rot fungus</name>
    <dbReference type="NCBI Taxonomy" id="1858805"/>
    <lineage>
        <taxon>Eukaryota</taxon>
        <taxon>Fungi</taxon>
        <taxon>Dikarya</taxon>
        <taxon>Basidiomycota</taxon>
        <taxon>Agaricomycotina</taxon>
        <taxon>Dacrymycetes</taxon>
        <taxon>Dacrymycetales</taxon>
        <taxon>Dacrymycetaceae</taxon>
        <taxon>Dacryopinax</taxon>
    </lineage>
</organism>
<dbReference type="RefSeq" id="XP_040630063.1">
    <property type="nucleotide sequence ID" value="XM_040777595.1"/>
</dbReference>
<evidence type="ECO:0000259" key="6">
    <source>
        <dbReference type="SMART" id="SM01340"/>
    </source>
</evidence>
<dbReference type="OMA" id="MRPRRMP"/>
<evidence type="ECO:0000256" key="3">
    <source>
        <dbReference type="ARBA" id="ARBA00070941"/>
    </source>
</evidence>
<gene>
    <name evidence="7" type="ORF">DACRYDRAFT_99520</name>
</gene>
<keyword evidence="8" id="KW-1185">Reference proteome</keyword>
<dbReference type="EMBL" id="JH795860">
    <property type="protein sequence ID" value="EJU03169.1"/>
    <property type="molecule type" value="Genomic_DNA"/>
</dbReference>
<dbReference type="InterPro" id="IPR013507">
    <property type="entry name" value="DNA_mismatch_S5_2-like"/>
</dbReference>
<dbReference type="PANTHER" id="PTHR10073">
    <property type="entry name" value="DNA MISMATCH REPAIR PROTEIN MLH, PMS, MUTL"/>
    <property type="match status" value="1"/>
</dbReference>
<dbReference type="SUPFAM" id="SSF54211">
    <property type="entry name" value="Ribosomal protein S5 domain 2-like"/>
    <property type="match status" value="1"/>
</dbReference>
<dbReference type="GO" id="GO:0000710">
    <property type="term" value="P:meiotic mismatch repair"/>
    <property type="evidence" value="ECO:0007669"/>
    <property type="project" value="UniProtKB-ARBA"/>
</dbReference>